<evidence type="ECO:0000313" key="2">
    <source>
        <dbReference type="Proteomes" id="UP001058974"/>
    </source>
</evidence>
<protein>
    <submittedName>
        <fullName evidence="1">Uncharacterized protein</fullName>
    </submittedName>
</protein>
<dbReference type="EMBL" id="JAMSHJ010000003">
    <property type="protein sequence ID" value="KAI5427992.1"/>
    <property type="molecule type" value="Genomic_DNA"/>
</dbReference>
<gene>
    <name evidence="1" type="ORF">KIW84_033125</name>
</gene>
<dbReference type="AlphaFoldDB" id="A0A9D4XWS5"/>
<dbReference type="Proteomes" id="UP001058974">
    <property type="component" value="Chromosome 3"/>
</dbReference>
<organism evidence="1 2">
    <name type="scientific">Pisum sativum</name>
    <name type="common">Garden pea</name>
    <name type="synonym">Lathyrus oleraceus</name>
    <dbReference type="NCBI Taxonomy" id="3888"/>
    <lineage>
        <taxon>Eukaryota</taxon>
        <taxon>Viridiplantae</taxon>
        <taxon>Streptophyta</taxon>
        <taxon>Embryophyta</taxon>
        <taxon>Tracheophyta</taxon>
        <taxon>Spermatophyta</taxon>
        <taxon>Magnoliopsida</taxon>
        <taxon>eudicotyledons</taxon>
        <taxon>Gunneridae</taxon>
        <taxon>Pentapetalae</taxon>
        <taxon>rosids</taxon>
        <taxon>fabids</taxon>
        <taxon>Fabales</taxon>
        <taxon>Fabaceae</taxon>
        <taxon>Papilionoideae</taxon>
        <taxon>50 kb inversion clade</taxon>
        <taxon>NPAAA clade</taxon>
        <taxon>Hologalegina</taxon>
        <taxon>IRL clade</taxon>
        <taxon>Fabeae</taxon>
        <taxon>Lathyrus</taxon>
    </lineage>
</organism>
<accession>A0A9D4XWS5</accession>
<dbReference type="Gramene" id="Psat03G0312500-T1">
    <property type="protein sequence ID" value="KAI5427992.1"/>
    <property type="gene ID" value="KIW84_033125"/>
</dbReference>
<name>A0A9D4XWS5_PEA</name>
<reference evidence="1 2" key="1">
    <citation type="journal article" date="2022" name="Nat. Genet.">
        <title>Improved pea reference genome and pan-genome highlight genomic features and evolutionary characteristics.</title>
        <authorList>
            <person name="Yang T."/>
            <person name="Liu R."/>
            <person name="Luo Y."/>
            <person name="Hu S."/>
            <person name="Wang D."/>
            <person name="Wang C."/>
            <person name="Pandey M.K."/>
            <person name="Ge S."/>
            <person name="Xu Q."/>
            <person name="Li N."/>
            <person name="Li G."/>
            <person name="Huang Y."/>
            <person name="Saxena R.K."/>
            <person name="Ji Y."/>
            <person name="Li M."/>
            <person name="Yan X."/>
            <person name="He Y."/>
            <person name="Liu Y."/>
            <person name="Wang X."/>
            <person name="Xiang C."/>
            <person name="Varshney R.K."/>
            <person name="Ding H."/>
            <person name="Gao S."/>
            <person name="Zong X."/>
        </authorList>
    </citation>
    <scope>NUCLEOTIDE SEQUENCE [LARGE SCALE GENOMIC DNA]</scope>
    <source>
        <strain evidence="1 2">cv. Zhongwan 6</strain>
    </source>
</reference>
<comment type="caution">
    <text evidence="1">The sequence shown here is derived from an EMBL/GenBank/DDBJ whole genome shotgun (WGS) entry which is preliminary data.</text>
</comment>
<sequence length="125" mass="13802">MKPSLQTMEVGKLLDYCVAGKLYGNWNRCTEDNVLFLKRQENNCVLMFLVGLDKDLDEAQLWPLGTLTREEVQTKFLGVITPSANDTHMKLVGSSKDLNSGKMIGSAKKSGGLYYLNIGSASQLP</sequence>
<keyword evidence="2" id="KW-1185">Reference proteome</keyword>
<proteinExistence type="predicted"/>
<evidence type="ECO:0000313" key="1">
    <source>
        <dbReference type="EMBL" id="KAI5427992.1"/>
    </source>
</evidence>